<dbReference type="AlphaFoldDB" id="A0A1H1CLK6"/>
<dbReference type="InterPro" id="IPR036629">
    <property type="entry name" value="YjbJ_sf"/>
</dbReference>
<feature type="domain" description="CsbD-like" evidence="3">
    <location>
        <begin position="5"/>
        <end position="57"/>
    </location>
</feature>
<dbReference type="Pfam" id="PF05532">
    <property type="entry name" value="CsbD"/>
    <property type="match status" value="1"/>
</dbReference>
<keyword evidence="5" id="KW-1185">Reference proteome</keyword>
<feature type="compositionally biased region" description="Basic and acidic residues" evidence="2">
    <location>
        <begin position="29"/>
        <end position="45"/>
    </location>
</feature>
<proteinExistence type="inferred from homology"/>
<evidence type="ECO:0000256" key="2">
    <source>
        <dbReference type="SAM" id="MobiDB-lite"/>
    </source>
</evidence>
<evidence type="ECO:0000313" key="4">
    <source>
        <dbReference type="EMBL" id="SDQ65063.1"/>
    </source>
</evidence>
<evidence type="ECO:0000259" key="3">
    <source>
        <dbReference type="Pfam" id="PF05532"/>
    </source>
</evidence>
<comment type="similarity">
    <text evidence="1">Belongs to the UPF0337 (CsbD) family.</text>
</comment>
<gene>
    <name evidence="4" type="ORF">SAMN04489765_1269</name>
</gene>
<dbReference type="EMBL" id="FNLF01000002">
    <property type="protein sequence ID" value="SDQ65063.1"/>
    <property type="molecule type" value="Genomic_DNA"/>
</dbReference>
<organism evidence="4 5">
    <name type="scientific">Tsukamurella pulmonis</name>
    <dbReference type="NCBI Taxonomy" id="47312"/>
    <lineage>
        <taxon>Bacteria</taxon>
        <taxon>Bacillati</taxon>
        <taxon>Actinomycetota</taxon>
        <taxon>Actinomycetes</taxon>
        <taxon>Mycobacteriales</taxon>
        <taxon>Tsukamurellaceae</taxon>
        <taxon>Tsukamurella</taxon>
    </lineage>
</organism>
<reference evidence="5" key="1">
    <citation type="submission" date="2016-10" db="EMBL/GenBank/DDBJ databases">
        <authorList>
            <person name="Varghese N."/>
            <person name="Submissions S."/>
        </authorList>
    </citation>
    <scope>NUCLEOTIDE SEQUENCE [LARGE SCALE GENOMIC DNA]</scope>
    <source>
        <strain evidence="5">DSM 44142</strain>
    </source>
</reference>
<dbReference type="STRING" id="47312.SAMN04489765_1269"/>
<dbReference type="Gene3D" id="1.10.1470.10">
    <property type="entry name" value="YjbJ"/>
    <property type="match status" value="1"/>
</dbReference>
<feature type="compositionally biased region" description="Polar residues" evidence="2">
    <location>
        <begin position="1"/>
        <end position="11"/>
    </location>
</feature>
<dbReference type="InterPro" id="IPR008462">
    <property type="entry name" value="CsbD"/>
</dbReference>
<evidence type="ECO:0000256" key="1">
    <source>
        <dbReference type="ARBA" id="ARBA00009129"/>
    </source>
</evidence>
<feature type="region of interest" description="Disordered" evidence="2">
    <location>
        <begin position="1"/>
        <end position="45"/>
    </location>
</feature>
<dbReference type="OrthoDB" id="2143260at2"/>
<accession>A0A1H1CLK6</accession>
<dbReference type="Proteomes" id="UP000183053">
    <property type="component" value="Unassembled WGS sequence"/>
</dbReference>
<evidence type="ECO:0000313" key="5">
    <source>
        <dbReference type="Proteomes" id="UP000183053"/>
    </source>
</evidence>
<dbReference type="RefSeq" id="WP_068532868.1">
    <property type="nucleotide sequence ID" value="NZ_AP025457.1"/>
</dbReference>
<name>A0A1H1CLK6_9ACTN</name>
<protein>
    <submittedName>
        <fullName evidence="4">CsbD-like</fullName>
    </submittedName>
</protein>
<dbReference type="SUPFAM" id="SSF69047">
    <property type="entry name" value="Hypothetical protein YjbJ"/>
    <property type="match status" value="1"/>
</dbReference>
<sequence length="69" mass="7323">MSFSDDVQNKAQDIKGRAKEAAGSAFDDPQLKDEGRGEQAEASIKDKIAGAADKVKEGVDEVKDKLSGK</sequence>